<reference evidence="3 4" key="1">
    <citation type="journal article" date="2014" name="Genome Biol. Evol.">
        <title>The secreted proteins of Achlya hypogyna and Thraustotheca clavata identify the ancestral oomycete secretome and reveal gene acquisitions by horizontal gene transfer.</title>
        <authorList>
            <person name="Misner I."/>
            <person name="Blouin N."/>
            <person name="Leonard G."/>
            <person name="Richards T.A."/>
            <person name="Lane C.E."/>
        </authorList>
    </citation>
    <scope>NUCLEOTIDE SEQUENCE [LARGE SCALE GENOMIC DNA]</scope>
    <source>
        <strain evidence="3 4">ATCC 34112</strain>
    </source>
</reference>
<feature type="region of interest" description="Disordered" evidence="2">
    <location>
        <begin position="16"/>
        <end position="48"/>
    </location>
</feature>
<proteinExistence type="predicted"/>
<dbReference type="STRING" id="74557.A0A1W0A8U8"/>
<feature type="region of interest" description="Disordered" evidence="2">
    <location>
        <begin position="670"/>
        <end position="693"/>
    </location>
</feature>
<evidence type="ECO:0000313" key="3">
    <source>
        <dbReference type="EMBL" id="OQS06629.1"/>
    </source>
</evidence>
<gene>
    <name evidence="3" type="ORF">THRCLA_20331</name>
</gene>
<feature type="region of interest" description="Disordered" evidence="2">
    <location>
        <begin position="188"/>
        <end position="244"/>
    </location>
</feature>
<feature type="region of interest" description="Disordered" evidence="2">
    <location>
        <begin position="526"/>
        <end position="638"/>
    </location>
</feature>
<evidence type="ECO:0000313" key="4">
    <source>
        <dbReference type="Proteomes" id="UP000243217"/>
    </source>
</evidence>
<dbReference type="OrthoDB" id="76380at2759"/>
<keyword evidence="4" id="KW-1185">Reference proteome</keyword>
<feature type="coiled-coil region" evidence="1">
    <location>
        <begin position="488"/>
        <end position="519"/>
    </location>
</feature>
<comment type="caution">
    <text evidence="3">The sequence shown here is derived from an EMBL/GenBank/DDBJ whole genome shotgun (WGS) entry which is preliminary data.</text>
</comment>
<feature type="region of interest" description="Disordered" evidence="2">
    <location>
        <begin position="141"/>
        <end position="161"/>
    </location>
</feature>
<evidence type="ECO:0000256" key="2">
    <source>
        <dbReference type="SAM" id="MobiDB-lite"/>
    </source>
</evidence>
<feature type="compositionally biased region" description="Polar residues" evidence="2">
    <location>
        <begin position="620"/>
        <end position="630"/>
    </location>
</feature>
<feature type="compositionally biased region" description="Pro residues" evidence="2">
    <location>
        <begin position="202"/>
        <end position="223"/>
    </location>
</feature>
<dbReference type="EMBL" id="JNBS01000321">
    <property type="protein sequence ID" value="OQS06629.1"/>
    <property type="molecule type" value="Genomic_DNA"/>
</dbReference>
<organism evidence="3 4">
    <name type="scientific">Thraustotheca clavata</name>
    <dbReference type="NCBI Taxonomy" id="74557"/>
    <lineage>
        <taxon>Eukaryota</taxon>
        <taxon>Sar</taxon>
        <taxon>Stramenopiles</taxon>
        <taxon>Oomycota</taxon>
        <taxon>Saprolegniomycetes</taxon>
        <taxon>Saprolegniales</taxon>
        <taxon>Achlyaceae</taxon>
        <taxon>Thraustotheca</taxon>
    </lineage>
</organism>
<dbReference type="Proteomes" id="UP000243217">
    <property type="component" value="Unassembled WGS sequence"/>
</dbReference>
<evidence type="ECO:0000256" key="1">
    <source>
        <dbReference type="SAM" id="Coils"/>
    </source>
</evidence>
<dbReference type="AlphaFoldDB" id="A0A1W0A8U8"/>
<keyword evidence="1" id="KW-0175">Coiled coil</keyword>
<accession>A0A1W0A8U8</accession>
<feature type="compositionally biased region" description="Polar residues" evidence="2">
    <location>
        <begin position="540"/>
        <end position="549"/>
    </location>
</feature>
<sequence length="888" mass="103045">MSSFRDVQRQIQNEYSQALAEQVRAKEAKKRAERAERRGDDMNGGLFAGMGNNHKYGRNFARGHHVEKMVAATQQPANVEMPENVENNPQQYQNQLPQQYHNQIPQQQQYSNHQPQMYPPEQFIDFPQQQNYQNEPIIHQKHQQHYQPEPFGQQRHHQQPFQQESMIPQTNHQYQDAMNSQSFNHFHNQVSSPRHMEGIDLPHPPPMGMQNASPPPPTHPMPPGTSHGRRHMMNQGQDNNRKAQQIQAQLLLKQQMEENQRRKAEEKRKKDEEDRLEMQKIERELKAQAEQMELEKQAKAKEMRLKQQLLEQDLKSRQENANQKHAVTTVDQTSIFPNQMSSQQQIPLHQQPNQQHESLEVHQVFQSQNYNQLPPVHQNSQNYNQQPPVHQNHFQPMHMPPQPMIPQPVPQMQWPQLPMVDHHPPLFEPQYNAMPFSPHSYLQPSPSMSNLMDERLHYLTLELSRQRALVEQLVCQKQPIINAPTPTVDDLERLRMEMQQELDRRDRLHEQELERLRAEHAAMTSAIIKESSPRRKEPSVSFQQEYQPQQPSPIKRSSSFHINHKSPHSSPVKEFPGNNGAYTFRADYHDNQQPSVTKPIAVNTSLSRSNPKSEPRESWPSLSQIAQPSSPMAKPFPGRAQYNFQAASSGLSPKKAITTKPLRRTNSKNQTIKAKNSVKSPQQSANEPIFNSPKPVESPFKVVLLEEEDRELTTQSSFVAPKPTTPQFEKPVQIIECESEMIYFDGTVDNNAIELPESNTLQPRLQLSSEPPAKVEIIIPPSSEKEIDEDNQPFYVAHINDYKSRYDTHSLENQLHDSFDIDEMYHKNCERNALLKQMERITEPNQVEALVTSFRTVSTKRTAPQKEVDINGSSAWLKETPRWLNSKF</sequence>
<feature type="compositionally biased region" description="Polar residues" evidence="2">
    <location>
        <begin position="670"/>
        <end position="686"/>
    </location>
</feature>
<protein>
    <submittedName>
        <fullName evidence="3">Uncharacterized protein</fullName>
    </submittedName>
</protein>
<feature type="compositionally biased region" description="Polar residues" evidence="2">
    <location>
        <begin position="591"/>
        <end position="610"/>
    </location>
</feature>
<name>A0A1W0A8U8_9STRA</name>
<feature type="region of interest" description="Disordered" evidence="2">
    <location>
        <begin position="256"/>
        <end position="275"/>
    </location>
</feature>